<dbReference type="Pfam" id="PF09922">
    <property type="entry name" value="LiaF-like_C"/>
    <property type="match status" value="1"/>
</dbReference>
<dbReference type="AlphaFoldDB" id="A0A177KYY5"/>
<dbReference type="InterPro" id="IPR047793">
    <property type="entry name" value="LiaF_C"/>
</dbReference>
<dbReference type="Proteomes" id="UP000076935">
    <property type="component" value="Unassembled WGS sequence"/>
</dbReference>
<dbReference type="STRING" id="29332.AWH48_18630"/>
<feature type="transmembrane region" description="Helical" evidence="1">
    <location>
        <begin position="58"/>
        <end position="91"/>
    </location>
</feature>
<dbReference type="InterPro" id="IPR016975">
    <property type="entry name" value="Cell_wall_LiaF"/>
</dbReference>
<dbReference type="NCBIfam" id="NF040535">
    <property type="entry name" value="LiaF_C_term"/>
    <property type="match status" value="1"/>
</dbReference>
<feature type="transmembrane region" description="Helical" evidence="1">
    <location>
        <begin position="12"/>
        <end position="38"/>
    </location>
</feature>
<accession>A0A177KYY5</accession>
<proteinExistence type="predicted"/>
<dbReference type="EMBL" id="LQWZ01000010">
    <property type="protein sequence ID" value="OAH58387.1"/>
    <property type="molecule type" value="Genomic_DNA"/>
</dbReference>
<evidence type="ECO:0000259" key="2">
    <source>
        <dbReference type="Pfam" id="PF09922"/>
    </source>
</evidence>
<name>A0A177KYY5_9BACI</name>
<organism evidence="3 6">
    <name type="scientific">Domibacillus aminovorans</name>
    <dbReference type="NCBI Taxonomy" id="29332"/>
    <lineage>
        <taxon>Bacteria</taxon>
        <taxon>Bacillati</taxon>
        <taxon>Bacillota</taxon>
        <taxon>Bacilli</taxon>
        <taxon>Bacillales</taxon>
        <taxon>Bacillaceae</taxon>
        <taxon>Domibacillus</taxon>
    </lineage>
</organism>
<sequence length="244" mass="28446">MFQRLTTNMFNWIMIFGVILFIIEIVFFDGGIIFSALFFSVLTYVGWKKLNRLWGKCFFWGGFISLIVTILNMIAVRFLFIIGIILFLIHYAKTKKEAERIEPMFRMREGKAAAEPIIQLKPLFTHKIFEDQKTENTAYQWRDVNIYGGFGDRIIDLSNTVLPEDTAVISIRHIIGNIEIYVPYEVEVSIHHSSIFGRAHLFGNHHENLMNQSLLYQTENYHSTYPRVKIITSLLSGDIEVKRV</sequence>
<keyword evidence="1" id="KW-1133">Transmembrane helix</keyword>
<evidence type="ECO:0000256" key="1">
    <source>
        <dbReference type="SAM" id="Phobius"/>
    </source>
</evidence>
<evidence type="ECO:0000313" key="3">
    <source>
        <dbReference type="EMBL" id="OAH58387.1"/>
    </source>
</evidence>
<keyword evidence="5" id="KW-1185">Reference proteome</keyword>
<evidence type="ECO:0000313" key="4">
    <source>
        <dbReference type="EMBL" id="OAH63212.1"/>
    </source>
</evidence>
<reference evidence="5 6" key="1">
    <citation type="submission" date="2016-01" db="EMBL/GenBank/DDBJ databases">
        <title>Investigation of taxonomic status of Bacillus aminovorans.</title>
        <authorList>
            <person name="Verma A."/>
            <person name="Pal Y."/>
            <person name="Krishnamurthi S."/>
        </authorList>
    </citation>
    <scope>NUCLEOTIDE SEQUENCE [LARGE SCALE GENOMIC DNA]</scope>
    <source>
        <strain evidence="4 5">DSM 1314</strain>
        <strain evidence="3 6">DSM 4337</strain>
    </source>
</reference>
<evidence type="ECO:0000313" key="6">
    <source>
        <dbReference type="Proteomes" id="UP000077271"/>
    </source>
</evidence>
<feature type="domain" description="Cell wall-active antibiotics response LiaF-like C-terminal" evidence="2">
    <location>
        <begin position="129"/>
        <end position="241"/>
    </location>
</feature>
<protein>
    <recommendedName>
        <fullName evidence="2">Cell wall-active antibiotics response LiaF-like C-terminal domain-containing protein</fullName>
    </recommendedName>
</protein>
<dbReference type="OrthoDB" id="2351415at2"/>
<keyword evidence="1" id="KW-0472">Membrane</keyword>
<dbReference type="GO" id="GO:0016020">
    <property type="term" value="C:membrane"/>
    <property type="evidence" value="ECO:0007669"/>
    <property type="project" value="InterPro"/>
</dbReference>
<dbReference type="RefSeq" id="WP_018394357.1">
    <property type="nucleotide sequence ID" value="NZ_JBCNAN010000047.1"/>
</dbReference>
<gene>
    <name evidence="3" type="ORF">AWH48_18630</name>
    <name evidence="4" type="ORF">AWH49_06565</name>
</gene>
<keyword evidence="1" id="KW-0812">Transmembrane</keyword>
<dbReference type="Proteomes" id="UP000077271">
    <property type="component" value="Unassembled WGS sequence"/>
</dbReference>
<dbReference type="InterPro" id="IPR024425">
    <property type="entry name" value="LiaF-like_C"/>
</dbReference>
<dbReference type="EMBL" id="LQWY01000002">
    <property type="protein sequence ID" value="OAH63212.1"/>
    <property type="molecule type" value="Genomic_DNA"/>
</dbReference>
<evidence type="ECO:0000313" key="5">
    <source>
        <dbReference type="Proteomes" id="UP000076935"/>
    </source>
</evidence>
<dbReference type="PIRSF" id="PIRSF031509">
    <property type="entry name" value="Cell_wall_LiaF/YvqF"/>
    <property type="match status" value="1"/>
</dbReference>
<comment type="caution">
    <text evidence="3">The sequence shown here is derived from an EMBL/GenBank/DDBJ whole genome shotgun (WGS) entry which is preliminary data.</text>
</comment>